<feature type="transmembrane region" description="Helical" evidence="1">
    <location>
        <begin position="7"/>
        <end position="29"/>
    </location>
</feature>
<organism evidence="2 3">
    <name type="scientific">Diaporthe ampelina</name>
    <dbReference type="NCBI Taxonomy" id="1214573"/>
    <lineage>
        <taxon>Eukaryota</taxon>
        <taxon>Fungi</taxon>
        <taxon>Dikarya</taxon>
        <taxon>Ascomycota</taxon>
        <taxon>Pezizomycotina</taxon>
        <taxon>Sordariomycetes</taxon>
        <taxon>Sordariomycetidae</taxon>
        <taxon>Diaporthales</taxon>
        <taxon>Diaporthaceae</taxon>
        <taxon>Diaporthe</taxon>
    </lineage>
</organism>
<keyword evidence="2" id="KW-0430">Lectin</keyword>
<keyword evidence="3" id="KW-1185">Reference proteome</keyword>
<reference evidence="2 3" key="2">
    <citation type="submission" date="2015-05" db="EMBL/GenBank/DDBJ databases">
        <authorList>
            <person name="Morales-Cruz A."/>
            <person name="Amrine K.C."/>
            <person name="Cantu D."/>
        </authorList>
    </citation>
    <scope>NUCLEOTIDE SEQUENCE [LARGE SCALE GENOMIC DNA]</scope>
    <source>
        <strain evidence="2">DA912</strain>
    </source>
</reference>
<protein>
    <submittedName>
        <fullName evidence="2">Putative fungal fucose-specific lectin</fullName>
    </submittedName>
</protein>
<keyword evidence="1" id="KW-0472">Membrane</keyword>
<evidence type="ECO:0000313" key="3">
    <source>
        <dbReference type="Proteomes" id="UP000034680"/>
    </source>
</evidence>
<evidence type="ECO:0000313" key="2">
    <source>
        <dbReference type="EMBL" id="KKY36581.1"/>
    </source>
</evidence>
<comment type="caution">
    <text evidence="2">The sequence shown here is derived from an EMBL/GenBank/DDBJ whole genome shotgun (WGS) entry which is preliminary data.</text>
</comment>
<dbReference type="Gene3D" id="2.120.10.70">
    <property type="entry name" value="Fucose-specific lectin"/>
    <property type="match status" value="1"/>
</dbReference>
<dbReference type="AlphaFoldDB" id="A0A0G2FRE4"/>
<dbReference type="EMBL" id="LCUC01000114">
    <property type="protein sequence ID" value="KKY36581.1"/>
    <property type="molecule type" value="Genomic_DNA"/>
</dbReference>
<proteinExistence type="predicted"/>
<sequence>MSKTARNVLLVVVMFVVIVVVASVLGVLLGRRHGDEKDTVQGQYDILNTSKLAAIAFQNEGNITDKSVFFQLSESLAIMRARWNSSAAGWTFENVSQSMTDGGSSIFARAGTPLTAVAPDAVDRNDLPHFWVDLYFMSLSNVPYQIWTWSAPQTDPSKDLLWHQEGLQTYQVIFTTGFARGTQLAAYRDQCATDRCSQDSRLLYQGANNDLMLASSPVQNWMIWNVTNLSSDEAPELRLPQLEMNSSLAVTRFSPGPGVDPGGMRMYYDVSHQLEEYLLVNGTWSNGSFEASLGDQVTPPDVAAVAYAGETGGGNGLDHTLITILFQNGTVVVHWQESLNGSWQMGLAPPEVNATALALDYDLRAYSLSRGGMIQEWQIDGSDPTAWKLISNVTTAQG</sequence>
<accession>A0A0G2FRE4</accession>
<keyword evidence="1" id="KW-0812">Transmembrane</keyword>
<dbReference type="GO" id="GO:0030246">
    <property type="term" value="F:carbohydrate binding"/>
    <property type="evidence" value="ECO:0007669"/>
    <property type="project" value="UniProtKB-KW"/>
</dbReference>
<dbReference type="Proteomes" id="UP000034680">
    <property type="component" value="Unassembled WGS sequence"/>
</dbReference>
<gene>
    <name evidence="2" type="ORF">UCDDA912_g03492</name>
</gene>
<dbReference type="OrthoDB" id="5396810at2759"/>
<name>A0A0G2FRE4_9PEZI</name>
<reference evidence="2 3" key="1">
    <citation type="submission" date="2015-05" db="EMBL/GenBank/DDBJ databases">
        <title>Distinctive expansion of gene families associated with plant cell wall degradation and secondary metabolism in the genomes of grapevine trunk pathogens.</title>
        <authorList>
            <person name="Lawrence D.P."/>
            <person name="Travadon R."/>
            <person name="Rolshausen P.E."/>
            <person name="Baumgartner K."/>
        </authorList>
    </citation>
    <scope>NUCLEOTIDE SEQUENCE [LARGE SCALE GENOMIC DNA]</scope>
    <source>
        <strain evidence="2">DA912</strain>
    </source>
</reference>
<evidence type="ECO:0000256" key="1">
    <source>
        <dbReference type="SAM" id="Phobius"/>
    </source>
</evidence>
<keyword evidence="1" id="KW-1133">Transmembrane helix</keyword>